<evidence type="ECO:0000256" key="1">
    <source>
        <dbReference type="SAM" id="Phobius"/>
    </source>
</evidence>
<name>A0A1N6M7H4_9VIBR</name>
<dbReference type="RefSeq" id="WP_074373883.1">
    <property type="nucleotide sequence ID" value="NZ_AP024907.1"/>
</dbReference>
<keyword evidence="1" id="KW-0472">Membrane</keyword>
<sequence>MNWRINIGGDVPQLDEALDDRHDIVGCGGNVNMIFDRDYRLKTLISYYLIVLFMFAILKLNSVFSVNHLLTNEVARLMHQQE</sequence>
<feature type="transmembrane region" description="Helical" evidence="1">
    <location>
        <begin position="45"/>
        <end position="70"/>
    </location>
</feature>
<dbReference type="AlphaFoldDB" id="A0A1N6M7H4"/>
<evidence type="ECO:0000313" key="3">
    <source>
        <dbReference type="Proteomes" id="UP000184774"/>
    </source>
</evidence>
<dbReference type="EMBL" id="FSSB01000018">
    <property type="protein sequence ID" value="SIO95392.1"/>
    <property type="molecule type" value="Genomic_DNA"/>
</dbReference>
<dbReference type="Proteomes" id="UP000184774">
    <property type="component" value="Unassembled WGS sequence"/>
</dbReference>
<proteinExistence type="predicted"/>
<keyword evidence="1" id="KW-0812">Transmembrane</keyword>
<protein>
    <submittedName>
        <fullName evidence="2">Uncharacterized protein</fullName>
    </submittedName>
</protein>
<evidence type="ECO:0000313" key="2">
    <source>
        <dbReference type="EMBL" id="SIO95392.1"/>
    </source>
</evidence>
<reference evidence="2 3" key="1">
    <citation type="submission" date="2016-12" db="EMBL/GenBank/DDBJ databases">
        <authorList>
            <person name="Song W.-J."/>
            <person name="Kurnit D.M."/>
        </authorList>
    </citation>
    <scope>NUCLEOTIDE SEQUENCE [LARGE SCALE GENOMIC DNA]</scope>
    <source>
        <strain evidence="2 3">CECT 9026</strain>
    </source>
</reference>
<organism evidence="2 3">
    <name type="scientific">Vibrio spartinae</name>
    <dbReference type="NCBI Taxonomy" id="1918945"/>
    <lineage>
        <taxon>Bacteria</taxon>
        <taxon>Pseudomonadati</taxon>
        <taxon>Pseudomonadota</taxon>
        <taxon>Gammaproteobacteria</taxon>
        <taxon>Vibrionales</taxon>
        <taxon>Vibrionaceae</taxon>
        <taxon>Vibrio</taxon>
    </lineage>
</organism>
<gene>
    <name evidence="2" type="ORF">VSP9026_03135</name>
</gene>
<accession>A0A1N6M7H4</accession>
<keyword evidence="1" id="KW-1133">Transmembrane helix</keyword>